<comment type="caution">
    <text evidence="1">The sequence shown here is derived from an EMBL/GenBank/DDBJ whole genome shotgun (WGS) entry which is preliminary data.</text>
</comment>
<dbReference type="Proteomes" id="UP001157910">
    <property type="component" value="Unassembled WGS sequence"/>
</dbReference>
<protein>
    <submittedName>
        <fullName evidence="1">Uncharacterized protein</fullName>
    </submittedName>
</protein>
<evidence type="ECO:0000313" key="1">
    <source>
        <dbReference type="EMBL" id="SMP78864.1"/>
    </source>
</evidence>
<accession>A0ABY1QVB2</accession>
<gene>
    <name evidence="1" type="ORF">SAMN06296065_1121</name>
</gene>
<keyword evidence="2" id="KW-1185">Reference proteome</keyword>
<evidence type="ECO:0000313" key="2">
    <source>
        <dbReference type="Proteomes" id="UP001157910"/>
    </source>
</evidence>
<feature type="non-terminal residue" evidence="1">
    <location>
        <position position="44"/>
    </location>
</feature>
<sequence>MTDKPTFESWQAAAAKEVKGKDLTWNTPEGIAVKPLYTAEDVTV</sequence>
<dbReference type="InterPro" id="IPR016176">
    <property type="entry name" value="Cbl-dep_enz_cat"/>
</dbReference>
<dbReference type="Gene3D" id="3.20.20.240">
    <property type="entry name" value="Methylmalonyl-CoA mutase"/>
    <property type="match status" value="1"/>
</dbReference>
<name>A0ABY1QVB2_9SPHN</name>
<dbReference type="SUPFAM" id="SSF51703">
    <property type="entry name" value="Cobalamin (vitamin B12)-dependent enzymes"/>
    <property type="match status" value="1"/>
</dbReference>
<reference evidence="1 2" key="1">
    <citation type="submission" date="2017-05" db="EMBL/GenBank/DDBJ databases">
        <authorList>
            <person name="Varghese N."/>
            <person name="Submissions S."/>
        </authorList>
    </citation>
    <scope>NUCLEOTIDE SEQUENCE [LARGE SCALE GENOMIC DNA]</scope>
    <source>
        <strain evidence="1 2">SM16</strain>
    </source>
</reference>
<proteinExistence type="predicted"/>
<organism evidence="1 2">
    <name type="scientific">Novosphingobium panipatense</name>
    <dbReference type="NCBI Taxonomy" id="428991"/>
    <lineage>
        <taxon>Bacteria</taxon>
        <taxon>Pseudomonadati</taxon>
        <taxon>Pseudomonadota</taxon>
        <taxon>Alphaproteobacteria</taxon>
        <taxon>Sphingomonadales</taxon>
        <taxon>Sphingomonadaceae</taxon>
        <taxon>Novosphingobium</taxon>
    </lineage>
</organism>
<dbReference type="EMBL" id="FXUI01000012">
    <property type="protein sequence ID" value="SMP78864.1"/>
    <property type="molecule type" value="Genomic_DNA"/>
</dbReference>